<reference evidence="1" key="1">
    <citation type="journal article" date="2021" name="Proc. Natl. Acad. Sci. U.S.A.">
        <title>A Catalog of Tens of Thousands of Viruses from Human Metagenomes Reveals Hidden Associations with Chronic Diseases.</title>
        <authorList>
            <person name="Tisza M.J."/>
            <person name="Buck C.B."/>
        </authorList>
    </citation>
    <scope>NUCLEOTIDE SEQUENCE</scope>
    <source>
        <strain evidence="1">CteBs22</strain>
    </source>
</reference>
<protein>
    <submittedName>
        <fullName evidence="1">Minor tail protein Z</fullName>
    </submittedName>
</protein>
<organism evidence="1">
    <name type="scientific">Myoviridae sp. cteBs22</name>
    <dbReference type="NCBI Taxonomy" id="2826675"/>
    <lineage>
        <taxon>Viruses</taxon>
        <taxon>Duplodnaviria</taxon>
        <taxon>Heunggongvirae</taxon>
        <taxon>Uroviricota</taxon>
        <taxon>Caudoviricetes</taxon>
    </lineage>
</organism>
<sequence length="209" mass="23197">MRKDFEVFLGDGSKGIKQELEKARQTLAGVKWGYETAVMRALNRSAITGRSEIVKATRRKYTVKAKPVRQAIRLEEKATYESLETMLTVRSTRLALEHFKFTPKSDTTGGARKPVKVAVKRGVAPKPIKNAFVYKGRILQRTGTTSTPLIDMTGPSAPSMVGNASVTSEIETAMRAMFLKRLDHEIVEVLRSGALANHWQKGGKIHGRD</sequence>
<evidence type="ECO:0000313" key="1">
    <source>
        <dbReference type="EMBL" id="DAE24761.1"/>
    </source>
</evidence>
<proteinExistence type="predicted"/>
<dbReference type="InterPro" id="IPR010633">
    <property type="entry name" value="Phage_lambda_GpZ"/>
</dbReference>
<accession>A0A8S5R100</accession>
<name>A0A8S5R100_9CAUD</name>
<dbReference type="Pfam" id="PF06763">
    <property type="entry name" value="Minor_tail_Z"/>
    <property type="match status" value="1"/>
</dbReference>
<dbReference type="EMBL" id="BK015784">
    <property type="protein sequence ID" value="DAE24761.1"/>
    <property type="molecule type" value="Genomic_DNA"/>
</dbReference>